<gene>
    <name evidence="1" type="ORF">HPB47_004816</name>
</gene>
<dbReference type="EMBL" id="JABSTQ010010735">
    <property type="protein sequence ID" value="KAG0418468.1"/>
    <property type="molecule type" value="Genomic_DNA"/>
</dbReference>
<name>A0AC60PEU1_IXOPE</name>
<protein>
    <submittedName>
        <fullName evidence="1">Uncharacterized protein</fullName>
    </submittedName>
</protein>
<reference evidence="1 2" key="1">
    <citation type="journal article" date="2020" name="Cell">
        <title>Large-Scale Comparative Analyses of Tick Genomes Elucidate Their Genetic Diversity and Vector Capacities.</title>
        <authorList>
            <consortium name="Tick Genome and Microbiome Consortium (TIGMIC)"/>
            <person name="Jia N."/>
            <person name="Wang J."/>
            <person name="Shi W."/>
            <person name="Du L."/>
            <person name="Sun Y."/>
            <person name="Zhan W."/>
            <person name="Jiang J.F."/>
            <person name="Wang Q."/>
            <person name="Zhang B."/>
            <person name="Ji P."/>
            <person name="Bell-Sakyi L."/>
            <person name="Cui X.M."/>
            <person name="Yuan T.T."/>
            <person name="Jiang B.G."/>
            <person name="Yang W.F."/>
            <person name="Lam T.T."/>
            <person name="Chang Q.C."/>
            <person name="Ding S.J."/>
            <person name="Wang X.J."/>
            <person name="Zhu J.G."/>
            <person name="Ruan X.D."/>
            <person name="Zhao L."/>
            <person name="Wei J.T."/>
            <person name="Ye R.Z."/>
            <person name="Que T.C."/>
            <person name="Du C.H."/>
            <person name="Zhou Y.H."/>
            <person name="Cheng J.X."/>
            <person name="Dai P.F."/>
            <person name="Guo W.B."/>
            <person name="Han X.H."/>
            <person name="Huang E.J."/>
            <person name="Li L.F."/>
            <person name="Wei W."/>
            <person name="Gao Y.C."/>
            <person name="Liu J.Z."/>
            <person name="Shao H.Z."/>
            <person name="Wang X."/>
            <person name="Wang C.C."/>
            <person name="Yang T.C."/>
            <person name="Huo Q.B."/>
            <person name="Li W."/>
            <person name="Chen H.Y."/>
            <person name="Chen S.E."/>
            <person name="Zhou L.G."/>
            <person name="Ni X.B."/>
            <person name="Tian J.H."/>
            <person name="Sheng Y."/>
            <person name="Liu T."/>
            <person name="Pan Y.S."/>
            <person name="Xia L.Y."/>
            <person name="Li J."/>
            <person name="Zhao F."/>
            <person name="Cao W.C."/>
        </authorList>
    </citation>
    <scope>NUCLEOTIDE SEQUENCE [LARGE SCALE GENOMIC DNA]</scope>
    <source>
        <strain evidence="1">Iper-2018</strain>
    </source>
</reference>
<organism evidence="1 2">
    <name type="scientific">Ixodes persulcatus</name>
    <name type="common">Taiga tick</name>
    <dbReference type="NCBI Taxonomy" id="34615"/>
    <lineage>
        <taxon>Eukaryota</taxon>
        <taxon>Metazoa</taxon>
        <taxon>Ecdysozoa</taxon>
        <taxon>Arthropoda</taxon>
        <taxon>Chelicerata</taxon>
        <taxon>Arachnida</taxon>
        <taxon>Acari</taxon>
        <taxon>Parasitiformes</taxon>
        <taxon>Ixodida</taxon>
        <taxon>Ixodoidea</taxon>
        <taxon>Ixodidae</taxon>
        <taxon>Ixodinae</taxon>
        <taxon>Ixodes</taxon>
    </lineage>
</organism>
<comment type="caution">
    <text evidence="1">The sequence shown here is derived from an EMBL/GenBank/DDBJ whole genome shotgun (WGS) entry which is preliminary data.</text>
</comment>
<sequence>MERIVEETGVADVRRLVQMERNYQRKVPHGHPERAAAERLCRLGWVEDPPTMTSRAGLVFWVTLAQAKAALEVEEEDESG</sequence>
<evidence type="ECO:0000313" key="1">
    <source>
        <dbReference type="EMBL" id="KAG0418468.1"/>
    </source>
</evidence>
<keyword evidence="2" id="KW-1185">Reference proteome</keyword>
<dbReference type="Proteomes" id="UP000805193">
    <property type="component" value="Unassembled WGS sequence"/>
</dbReference>
<proteinExistence type="predicted"/>
<evidence type="ECO:0000313" key="2">
    <source>
        <dbReference type="Proteomes" id="UP000805193"/>
    </source>
</evidence>
<accession>A0AC60PEU1</accession>